<feature type="domain" description="Putative oxidoreductase/dehydrogenase Rossmann-like" evidence="1">
    <location>
        <begin position="14"/>
        <end position="130"/>
    </location>
</feature>
<proteinExistence type="predicted"/>
<evidence type="ECO:0000313" key="4">
    <source>
        <dbReference type="Proteomes" id="UP001211044"/>
    </source>
</evidence>
<evidence type="ECO:0000259" key="1">
    <source>
        <dbReference type="Pfam" id="PF10727"/>
    </source>
</evidence>
<evidence type="ECO:0000313" key="3">
    <source>
        <dbReference type="EMBL" id="WCE46658.1"/>
    </source>
</evidence>
<dbReference type="Pfam" id="PF10727">
    <property type="entry name" value="Rossmann-like"/>
    <property type="match status" value="1"/>
</dbReference>
<dbReference type="Proteomes" id="UP001211044">
    <property type="component" value="Chromosome"/>
</dbReference>
<dbReference type="AlphaFoldDB" id="A0AB38XQV7"/>
<gene>
    <name evidence="3" type="ORF">PIG85_03155</name>
</gene>
<reference evidence="3" key="1">
    <citation type="submission" date="2023-01" db="EMBL/GenBank/DDBJ databases">
        <title>Comparative Genomic Analysis of the Clinically-Derived Winkia Strain NY0527 Provides Evidence into the Taxonomic Reassignment of Winkia neuii and Characterizes Their Virulence Traits.</title>
        <authorList>
            <person name="Cai X."/>
            <person name="Peng Y."/>
            <person name="Li M."/>
            <person name="Qiu Y."/>
            <person name="Wang Y."/>
            <person name="Xu L."/>
            <person name="Hou Q."/>
        </authorList>
    </citation>
    <scope>NUCLEOTIDE SEQUENCE</scope>
    <source>
        <strain evidence="3">NY0527</strain>
    </source>
</reference>
<dbReference type="RefSeq" id="WP_141740534.1">
    <property type="nucleotide sequence ID" value="NZ_CP116394.1"/>
</dbReference>
<evidence type="ECO:0000259" key="2">
    <source>
        <dbReference type="Pfam" id="PF10728"/>
    </source>
</evidence>
<dbReference type="InterPro" id="IPR018931">
    <property type="entry name" value="DUF2520"/>
</dbReference>
<dbReference type="Gene3D" id="3.40.50.720">
    <property type="entry name" value="NAD(P)-binding Rossmann-like Domain"/>
    <property type="match status" value="1"/>
</dbReference>
<dbReference type="InterPro" id="IPR019665">
    <property type="entry name" value="OxRdtase/DH_put_Rossmann_dom"/>
</dbReference>
<dbReference type="Pfam" id="PF10728">
    <property type="entry name" value="DUF2520"/>
    <property type="match status" value="1"/>
</dbReference>
<dbReference type="SUPFAM" id="SSF51735">
    <property type="entry name" value="NAD(P)-binding Rossmann-fold domains"/>
    <property type="match status" value="1"/>
</dbReference>
<accession>A0AB38XQV7</accession>
<dbReference type="InterPro" id="IPR036291">
    <property type="entry name" value="NAD(P)-bd_dom_sf"/>
</dbReference>
<dbReference type="PANTHER" id="PTHR40459">
    <property type="entry name" value="CONSERVED HYPOTHETICAL ALANINE AND LEUCINE RICH PROTEIN"/>
    <property type="match status" value="1"/>
</dbReference>
<sequence length="279" mass="28680">MAKAHGEVLRMSAQSRLRIAVVGAGKAGCVLGSALRASGHEIVGVTPASDTDRVEAMLPGVPILDADKLVPQADLVLLTVPDSLIAEVCQGLTELGVIRSGQIVVHAAMAGLRVLQSASAVGVLPLSIHPVISLTGTSIDLSRMQDRPIIVTAPAPLLPIAQALAVELGGSPIPVAEDDRPLVAAALTHASAHVATVLEQAKALLSMAGLDNPEAMLEGIDEVPQVERIGTPAALAAITRAEQAALALGADPDNRDLTPNINGVAEAYKLLSEQTKERQ</sequence>
<name>A0AB38XQV7_9ACTO</name>
<organism evidence="3 4">
    <name type="scientific">Winkia neuii subsp. anitrata</name>
    <dbReference type="NCBI Taxonomy" id="29318"/>
    <lineage>
        <taxon>Bacteria</taxon>
        <taxon>Bacillati</taxon>
        <taxon>Actinomycetota</taxon>
        <taxon>Actinomycetes</taxon>
        <taxon>Actinomycetales</taxon>
        <taxon>Actinomycetaceae</taxon>
        <taxon>Winkia</taxon>
    </lineage>
</organism>
<dbReference type="EMBL" id="CP116394">
    <property type="protein sequence ID" value="WCE46658.1"/>
    <property type="molecule type" value="Genomic_DNA"/>
</dbReference>
<dbReference type="PANTHER" id="PTHR40459:SF1">
    <property type="entry name" value="CONSERVED HYPOTHETICAL ALANINE AND LEUCINE RICH PROTEIN"/>
    <property type="match status" value="1"/>
</dbReference>
<dbReference type="KEGG" id="wne:PIG85_03155"/>
<protein>
    <submittedName>
        <fullName evidence="3">DUF2520 domain-containing protein</fullName>
    </submittedName>
</protein>
<feature type="domain" description="DUF2520" evidence="2">
    <location>
        <begin position="148"/>
        <end position="220"/>
    </location>
</feature>